<name>A0A8H9IWH5_9PSEU</name>
<evidence type="ECO:0000259" key="2">
    <source>
        <dbReference type="Pfam" id="PF03435"/>
    </source>
</evidence>
<dbReference type="Proteomes" id="UP000658656">
    <property type="component" value="Unassembled WGS sequence"/>
</dbReference>
<dbReference type="PANTHER" id="PTHR12286">
    <property type="entry name" value="SACCHAROPINE DEHYDROGENASE-LIKE OXIDOREDUCTASE"/>
    <property type="match status" value="1"/>
</dbReference>
<gene>
    <name evidence="3" type="ORF">GCM10017566_22650</name>
</gene>
<evidence type="ECO:0000313" key="4">
    <source>
        <dbReference type="Proteomes" id="UP000658656"/>
    </source>
</evidence>
<dbReference type="Gene3D" id="3.40.50.720">
    <property type="entry name" value="NAD(P)-binding Rossmann-like Domain"/>
    <property type="match status" value="1"/>
</dbReference>
<accession>A0A8H9IWH5</accession>
<dbReference type="SUPFAM" id="SSF51735">
    <property type="entry name" value="NAD(P)-binding Rossmann-fold domains"/>
    <property type="match status" value="1"/>
</dbReference>
<dbReference type="EMBL" id="BNAV01000002">
    <property type="protein sequence ID" value="GHF48806.1"/>
    <property type="molecule type" value="Genomic_DNA"/>
</dbReference>
<keyword evidence="4" id="KW-1185">Reference proteome</keyword>
<organism evidence="3 4">
    <name type="scientific">Amycolatopsis bartoniae</name>
    <dbReference type="NCBI Taxonomy" id="941986"/>
    <lineage>
        <taxon>Bacteria</taxon>
        <taxon>Bacillati</taxon>
        <taxon>Actinomycetota</taxon>
        <taxon>Actinomycetes</taxon>
        <taxon>Pseudonocardiales</taxon>
        <taxon>Pseudonocardiaceae</taxon>
        <taxon>Amycolatopsis</taxon>
    </lineage>
</organism>
<feature type="domain" description="Saccharopine dehydrogenase NADP binding" evidence="2">
    <location>
        <begin position="22"/>
        <end position="141"/>
    </location>
</feature>
<dbReference type="GO" id="GO:0005886">
    <property type="term" value="C:plasma membrane"/>
    <property type="evidence" value="ECO:0007669"/>
    <property type="project" value="TreeGrafter"/>
</dbReference>
<dbReference type="InterPro" id="IPR036291">
    <property type="entry name" value="NAD(P)-bd_dom_sf"/>
</dbReference>
<dbReference type="GO" id="GO:0009247">
    <property type="term" value="P:glycolipid biosynthetic process"/>
    <property type="evidence" value="ECO:0007669"/>
    <property type="project" value="TreeGrafter"/>
</dbReference>
<dbReference type="InterPro" id="IPR005097">
    <property type="entry name" value="Sacchrp_dh_NADP-bd"/>
</dbReference>
<feature type="region of interest" description="Disordered" evidence="1">
    <location>
        <begin position="214"/>
        <end position="243"/>
    </location>
</feature>
<dbReference type="InterPro" id="IPR051276">
    <property type="entry name" value="Saccharopine_DH-like_oxidrdct"/>
</dbReference>
<dbReference type="Pfam" id="PF03435">
    <property type="entry name" value="Sacchrp_dh_NADP"/>
    <property type="match status" value="1"/>
</dbReference>
<evidence type="ECO:0000256" key="1">
    <source>
        <dbReference type="SAM" id="MobiDB-lite"/>
    </source>
</evidence>
<sequence>MLRSLPRPSHTVGMAEPRSFDVVLLGATGFTGALTAEYLARRMPEGGRWAIAGRNREKLEALRARLGLPAQLLEADVTDRASLRKLAESAKVVISTVGPYLEHGEPLVAACAEAGTDYVDLCGEAEFFDLVYLRHHETAARTGARIVHACGFDSVPHDLGVFYTVKQLPEGVPLRISGAVRTNATFSGGTYASALGVFSRLVPMVRTARERVRAEGQPAGRRVRTNPGLPHRDPGTGRWLAPLPTIDPQVVGRSARLLDSYGPDFQYQHYVSFKRLPTLVGAAAGAGALVAATQLPPVRKALSGVRKQGSGPSEEQRARSWFKVRFTGEGGGKRVVTEVAGGDPGYDETAKMLGESALALAFDPLPPTAGQVTPAAAMGDALLGRLVDAGMVFRVVA</sequence>
<proteinExistence type="predicted"/>
<protein>
    <submittedName>
        <fullName evidence="3">Saccharopine dehydrogenase</fullName>
    </submittedName>
</protein>
<comment type="caution">
    <text evidence="3">The sequence shown here is derived from an EMBL/GenBank/DDBJ whole genome shotgun (WGS) entry which is preliminary data.</text>
</comment>
<reference evidence="3" key="2">
    <citation type="submission" date="2020-09" db="EMBL/GenBank/DDBJ databases">
        <authorList>
            <person name="Sun Q."/>
            <person name="Zhou Y."/>
        </authorList>
    </citation>
    <scope>NUCLEOTIDE SEQUENCE</scope>
    <source>
        <strain evidence="3">CGMCC 4.7679</strain>
    </source>
</reference>
<reference evidence="3" key="1">
    <citation type="journal article" date="2014" name="Int. J. Syst. Evol. Microbiol.">
        <title>Complete genome sequence of Corynebacterium casei LMG S-19264T (=DSM 44701T), isolated from a smear-ripened cheese.</title>
        <authorList>
            <consortium name="US DOE Joint Genome Institute (JGI-PGF)"/>
            <person name="Walter F."/>
            <person name="Albersmeier A."/>
            <person name="Kalinowski J."/>
            <person name="Ruckert C."/>
        </authorList>
    </citation>
    <scope>NUCLEOTIDE SEQUENCE</scope>
    <source>
        <strain evidence="3">CGMCC 4.7679</strain>
    </source>
</reference>
<dbReference type="AlphaFoldDB" id="A0A8H9IWH5"/>
<evidence type="ECO:0000313" key="3">
    <source>
        <dbReference type="EMBL" id="GHF48806.1"/>
    </source>
</evidence>
<dbReference type="PANTHER" id="PTHR12286:SF5">
    <property type="entry name" value="SACCHAROPINE DEHYDROGENASE-LIKE OXIDOREDUCTASE"/>
    <property type="match status" value="1"/>
</dbReference>